<evidence type="ECO:0000256" key="4">
    <source>
        <dbReference type="SAM" id="MobiDB-lite"/>
    </source>
</evidence>
<dbReference type="SMART" id="SM00184">
    <property type="entry name" value="RING"/>
    <property type="match status" value="2"/>
</dbReference>
<feature type="compositionally biased region" description="Gly residues" evidence="4">
    <location>
        <begin position="242"/>
        <end position="254"/>
    </location>
</feature>
<dbReference type="InterPro" id="IPR001841">
    <property type="entry name" value="Znf_RING"/>
</dbReference>
<dbReference type="InterPro" id="IPR013083">
    <property type="entry name" value="Znf_RING/FYVE/PHD"/>
</dbReference>
<dbReference type="FunFam" id="3.30.40.10:FF:000110">
    <property type="entry name" value="E3 ubiquitin-protein ligase RNF34 isoform X1"/>
    <property type="match status" value="1"/>
</dbReference>
<accession>A0A131XUG9</accession>
<evidence type="ECO:0000256" key="1">
    <source>
        <dbReference type="ARBA" id="ARBA00022771"/>
    </source>
</evidence>
<dbReference type="CDD" id="cd16500">
    <property type="entry name" value="RING-HC_CARP"/>
    <property type="match status" value="1"/>
</dbReference>
<feature type="domain" description="RING-type" evidence="5">
    <location>
        <begin position="333"/>
        <end position="368"/>
    </location>
</feature>
<dbReference type="InterPro" id="IPR051728">
    <property type="entry name" value="RING-FYVE_E3_ubiquitin-ligase"/>
</dbReference>
<dbReference type="AlphaFoldDB" id="A0A131XUG9"/>
<dbReference type="EMBL" id="GEFM01004843">
    <property type="protein sequence ID" value="JAP70953.1"/>
    <property type="molecule type" value="mRNA"/>
</dbReference>
<dbReference type="SUPFAM" id="SSF57903">
    <property type="entry name" value="FYVE/PHD zinc finger"/>
    <property type="match status" value="1"/>
</dbReference>
<dbReference type="GO" id="GO:1902042">
    <property type="term" value="P:negative regulation of extrinsic apoptotic signaling pathway via death domain receptors"/>
    <property type="evidence" value="ECO:0007669"/>
    <property type="project" value="TreeGrafter"/>
</dbReference>
<dbReference type="GO" id="GO:0070936">
    <property type="term" value="P:protein K48-linked ubiquitination"/>
    <property type="evidence" value="ECO:0007669"/>
    <property type="project" value="TreeGrafter"/>
</dbReference>
<evidence type="ECO:0000313" key="6">
    <source>
        <dbReference type="EMBL" id="JAP70953.1"/>
    </source>
</evidence>
<evidence type="ECO:0000256" key="3">
    <source>
        <dbReference type="PROSITE-ProRule" id="PRU00175"/>
    </source>
</evidence>
<keyword evidence="1 3" id="KW-0863">Zinc-finger</keyword>
<keyword evidence="2" id="KW-0862">Zinc</keyword>
<dbReference type="PANTHER" id="PTHR14879:SF15">
    <property type="entry name" value="E3 UBIQUITIN-PROTEIN LIGASE RIFIFYLIN-LIKE PROTEIN"/>
    <property type="match status" value="1"/>
</dbReference>
<keyword evidence="1 3" id="KW-0479">Metal-binding</keyword>
<reference evidence="6" key="1">
    <citation type="submission" date="2016-02" db="EMBL/GenBank/DDBJ databases">
        <title>RNAseq analyses of the midgut from blood- or serum-fed Ixodes ricinus ticks.</title>
        <authorList>
            <person name="Perner J."/>
            <person name="Provaznik J."/>
            <person name="Schrenkova J."/>
            <person name="Urbanova V."/>
            <person name="Ribeiro J.M."/>
            <person name="Kopacek P."/>
        </authorList>
    </citation>
    <scope>NUCLEOTIDE SEQUENCE</scope>
    <source>
        <tissue evidence="6">Gut</tissue>
    </source>
</reference>
<feature type="region of interest" description="Disordered" evidence="4">
    <location>
        <begin position="120"/>
        <end position="207"/>
    </location>
</feature>
<dbReference type="PANTHER" id="PTHR14879">
    <property type="entry name" value="CASPASE REGULATOR, RING FINGER DOMAIN-CONTAINING"/>
    <property type="match status" value="1"/>
</dbReference>
<dbReference type="Pfam" id="PF13920">
    <property type="entry name" value="zf-C3HC4_3"/>
    <property type="match status" value="1"/>
</dbReference>
<dbReference type="InterPro" id="IPR055111">
    <property type="entry name" value="RNF34_RFFL_HeH"/>
</dbReference>
<feature type="region of interest" description="Disordered" evidence="4">
    <location>
        <begin position="221"/>
        <end position="257"/>
    </location>
</feature>
<dbReference type="SUPFAM" id="SSF57850">
    <property type="entry name" value="RING/U-box"/>
    <property type="match status" value="1"/>
</dbReference>
<dbReference type="GO" id="GO:0043161">
    <property type="term" value="P:proteasome-mediated ubiquitin-dependent protein catabolic process"/>
    <property type="evidence" value="ECO:0007669"/>
    <property type="project" value="TreeGrafter"/>
</dbReference>
<proteinExistence type="evidence at transcript level"/>
<dbReference type="InterPro" id="IPR011011">
    <property type="entry name" value="Znf_FYVE_PHD"/>
</dbReference>
<dbReference type="Gene3D" id="3.30.40.10">
    <property type="entry name" value="Zinc/RING finger domain, C3HC4 (zinc finger)"/>
    <property type="match status" value="1"/>
</dbReference>
<dbReference type="GO" id="GO:0005886">
    <property type="term" value="C:plasma membrane"/>
    <property type="evidence" value="ECO:0007669"/>
    <property type="project" value="TreeGrafter"/>
</dbReference>
<dbReference type="Gene3D" id="1.10.720.140">
    <property type="match status" value="1"/>
</dbReference>
<name>A0A131XUG9_IXORI</name>
<dbReference type="GO" id="GO:0008270">
    <property type="term" value="F:zinc ion binding"/>
    <property type="evidence" value="ECO:0007669"/>
    <property type="project" value="UniProtKB-KW"/>
</dbReference>
<dbReference type="GO" id="GO:0005737">
    <property type="term" value="C:cytoplasm"/>
    <property type="evidence" value="ECO:0007669"/>
    <property type="project" value="TreeGrafter"/>
</dbReference>
<sequence>MGAPAFMKEFRDLINMPADGGFFGSSLTRQGNCESCLTKFGLLKRRRTCAQCRLAFCSTCLGRTEERTGRCRRCRALSARPPDRQALLGLRVRDLCALLRARNISLHGVTEKTELVDLLLGQEPPPGQEPPSGQDPLQGQDPPLGQDRPLGQERNTPPPPSGGLFGVQEIPTVVETPLPPYWREPEATSSSPSHHESPQHPGPEEDGFEWVTAEDLEFSGARELSGNGEPGPHSAGEEQPAGAGGEACSSGGGPQSTVGSEPQQACLCLDQFESEEELSNLSVMQMKLLLTRSFVDYRGCCEKSELQEKVVWLWTQRRKQRMQGDEVAEEELCKICMEGSVDCVILDCGHMCTCTQCGKQLSECPICRQYVVRVVHVFRA</sequence>
<protein>
    <submittedName>
        <fullName evidence="6">Putative e3 ubiquitin-protein ligase rififylin</fullName>
    </submittedName>
</protein>
<dbReference type="CDD" id="cd15750">
    <property type="entry name" value="FYVE_CARP"/>
    <property type="match status" value="1"/>
</dbReference>
<dbReference type="Pfam" id="PF22968">
    <property type="entry name" value="RNF34L-like_3rd"/>
    <property type="match status" value="1"/>
</dbReference>
<organism evidence="6">
    <name type="scientific">Ixodes ricinus</name>
    <name type="common">Common tick</name>
    <name type="synonym">Acarus ricinus</name>
    <dbReference type="NCBI Taxonomy" id="34613"/>
    <lineage>
        <taxon>Eukaryota</taxon>
        <taxon>Metazoa</taxon>
        <taxon>Ecdysozoa</taxon>
        <taxon>Arthropoda</taxon>
        <taxon>Chelicerata</taxon>
        <taxon>Arachnida</taxon>
        <taxon>Acari</taxon>
        <taxon>Parasitiformes</taxon>
        <taxon>Ixodida</taxon>
        <taxon>Ixodoidea</taxon>
        <taxon>Ixodidae</taxon>
        <taxon>Ixodinae</taxon>
        <taxon>Ixodes</taxon>
    </lineage>
</organism>
<evidence type="ECO:0000259" key="5">
    <source>
        <dbReference type="PROSITE" id="PS50089"/>
    </source>
</evidence>
<evidence type="ECO:0000256" key="2">
    <source>
        <dbReference type="ARBA" id="ARBA00022833"/>
    </source>
</evidence>
<dbReference type="GO" id="GO:0061630">
    <property type="term" value="F:ubiquitin protein ligase activity"/>
    <property type="evidence" value="ECO:0007669"/>
    <property type="project" value="TreeGrafter"/>
</dbReference>
<dbReference type="PROSITE" id="PS50089">
    <property type="entry name" value="ZF_RING_2"/>
    <property type="match status" value="1"/>
</dbReference>